<dbReference type="WBParaSite" id="jg20682">
    <property type="protein sequence ID" value="jg20682"/>
    <property type="gene ID" value="jg20682"/>
</dbReference>
<dbReference type="Proteomes" id="UP000887574">
    <property type="component" value="Unplaced"/>
</dbReference>
<reference evidence="2" key="1">
    <citation type="submission" date="2022-11" db="UniProtKB">
        <authorList>
            <consortium name="WormBaseParasite"/>
        </authorList>
    </citation>
    <scope>IDENTIFICATION</scope>
</reference>
<name>A0A915DJF8_9BILA</name>
<accession>A0A915DJF8</accession>
<sequence length="105" mass="11913">MSVSDQFFPQNGDSLHIMIRYGDSLHLRFATLAIRYTGDSLHRFATLFCIKESILSLAVVNLISFANFDAEVAAYSSFQEVFPGMSVKLCSFHVKQGLYRKVFIH</sequence>
<keyword evidence="1" id="KW-1185">Reference proteome</keyword>
<dbReference type="AlphaFoldDB" id="A0A915DJF8"/>
<organism evidence="1 2">
    <name type="scientific">Ditylenchus dipsaci</name>
    <dbReference type="NCBI Taxonomy" id="166011"/>
    <lineage>
        <taxon>Eukaryota</taxon>
        <taxon>Metazoa</taxon>
        <taxon>Ecdysozoa</taxon>
        <taxon>Nematoda</taxon>
        <taxon>Chromadorea</taxon>
        <taxon>Rhabditida</taxon>
        <taxon>Tylenchina</taxon>
        <taxon>Tylenchomorpha</taxon>
        <taxon>Sphaerularioidea</taxon>
        <taxon>Anguinidae</taxon>
        <taxon>Anguininae</taxon>
        <taxon>Ditylenchus</taxon>
    </lineage>
</organism>
<proteinExistence type="predicted"/>
<evidence type="ECO:0000313" key="1">
    <source>
        <dbReference type="Proteomes" id="UP000887574"/>
    </source>
</evidence>
<evidence type="ECO:0000313" key="2">
    <source>
        <dbReference type="WBParaSite" id="jg20682"/>
    </source>
</evidence>
<protein>
    <submittedName>
        <fullName evidence="2">MULE transposase domain-containing protein</fullName>
    </submittedName>
</protein>